<protein>
    <submittedName>
        <fullName evidence="2">Uncharacterized protein</fullName>
    </submittedName>
</protein>
<comment type="caution">
    <text evidence="2">The sequence shown here is derived from an EMBL/GenBank/DDBJ whole genome shotgun (WGS) entry which is preliminary data.</text>
</comment>
<name>A0A0M2STM8_9BACI</name>
<evidence type="ECO:0000313" key="3">
    <source>
        <dbReference type="Proteomes" id="UP000034166"/>
    </source>
</evidence>
<dbReference type="EMBL" id="LAYY01000014">
    <property type="protein sequence ID" value="KKK37488.1"/>
    <property type="molecule type" value="Genomic_DNA"/>
</dbReference>
<sequence length="70" mass="8083">MLQLGCFLNKEQTVMLVYVHGGLLIEMEDNVYCHLAMIGYFLSLLFCVYFELSQKFHFSLPSVTSLRTQA</sequence>
<keyword evidence="3" id="KW-1185">Reference proteome</keyword>
<dbReference type="PATRIC" id="fig|1408103.3.peg.3071"/>
<reference evidence="2 3" key="1">
    <citation type="submission" date="2015-04" db="EMBL/GenBank/DDBJ databases">
        <title>Taxonomic description and genome sequence of Bacillus campisalis sp. nov., a novel member of the genus Bacillus isolated from solar saltern.</title>
        <authorList>
            <person name="Mathan Kumar R."/>
            <person name="Kaur G."/>
            <person name="Kumar A."/>
            <person name="Singh N.K."/>
            <person name="Kaur N."/>
            <person name="Kumar N."/>
            <person name="Mayilraj S."/>
        </authorList>
    </citation>
    <scope>NUCLEOTIDE SEQUENCE [LARGE SCALE GENOMIC DNA]</scope>
    <source>
        <strain evidence="2 3">SA2-6</strain>
    </source>
</reference>
<keyword evidence="1" id="KW-0472">Membrane</keyword>
<accession>A0A0M2STM8</accession>
<dbReference type="AlphaFoldDB" id="A0A0M2STM8"/>
<keyword evidence="1" id="KW-0812">Transmembrane</keyword>
<dbReference type="Proteomes" id="UP000034166">
    <property type="component" value="Unassembled WGS sequence"/>
</dbReference>
<organism evidence="2 3">
    <name type="scientific">Mesobacillus campisalis</name>
    <dbReference type="NCBI Taxonomy" id="1408103"/>
    <lineage>
        <taxon>Bacteria</taxon>
        <taxon>Bacillati</taxon>
        <taxon>Bacillota</taxon>
        <taxon>Bacilli</taxon>
        <taxon>Bacillales</taxon>
        <taxon>Bacillaceae</taxon>
        <taxon>Mesobacillus</taxon>
    </lineage>
</organism>
<keyword evidence="1" id="KW-1133">Transmembrane helix</keyword>
<feature type="transmembrane region" description="Helical" evidence="1">
    <location>
        <begin position="31"/>
        <end position="52"/>
    </location>
</feature>
<gene>
    <name evidence="2" type="ORF">WQ57_13675</name>
</gene>
<evidence type="ECO:0000256" key="1">
    <source>
        <dbReference type="SAM" id="Phobius"/>
    </source>
</evidence>
<evidence type="ECO:0000313" key="2">
    <source>
        <dbReference type="EMBL" id="KKK37488.1"/>
    </source>
</evidence>
<proteinExistence type="predicted"/>